<evidence type="ECO:0000256" key="4">
    <source>
        <dbReference type="ARBA" id="ARBA00012142"/>
    </source>
</evidence>
<accession>A0A9D1NZE5</accession>
<reference evidence="16" key="1">
    <citation type="submission" date="2020-10" db="EMBL/GenBank/DDBJ databases">
        <authorList>
            <person name="Gilroy R."/>
        </authorList>
    </citation>
    <scope>NUCLEOTIDE SEQUENCE</scope>
    <source>
        <strain evidence="16">ChiBcec6-7307</strain>
    </source>
</reference>
<keyword evidence="8" id="KW-0547">Nucleotide-binding</keyword>
<dbReference type="SUPFAM" id="SSF50800">
    <property type="entry name" value="PK beta-barrel domain-like"/>
    <property type="match status" value="1"/>
</dbReference>
<dbReference type="Gene3D" id="3.20.20.60">
    <property type="entry name" value="Phosphoenolpyruvate-binding domains"/>
    <property type="match status" value="1"/>
</dbReference>
<dbReference type="InterPro" id="IPR015806">
    <property type="entry name" value="Pyrv_Knase_insert_dom_sf"/>
</dbReference>
<dbReference type="InterPro" id="IPR011037">
    <property type="entry name" value="Pyrv_Knase-like_insert_dom_sf"/>
</dbReference>
<keyword evidence="11 14" id="KW-0460">Magnesium</keyword>
<dbReference type="SUPFAM" id="SSF51621">
    <property type="entry name" value="Phosphoenolpyruvate/pyruvate domain"/>
    <property type="match status" value="1"/>
</dbReference>
<evidence type="ECO:0000313" key="16">
    <source>
        <dbReference type="EMBL" id="HIV23639.1"/>
    </source>
</evidence>
<dbReference type="GO" id="GO:0030955">
    <property type="term" value="F:potassium ion binding"/>
    <property type="evidence" value="ECO:0007669"/>
    <property type="project" value="InterPro"/>
</dbReference>
<dbReference type="Pfam" id="PF00224">
    <property type="entry name" value="PK"/>
    <property type="match status" value="1"/>
</dbReference>
<evidence type="ECO:0000256" key="8">
    <source>
        <dbReference type="ARBA" id="ARBA00022741"/>
    </source>
</evidence>
<evidence type="ECO:0000256" key="6">
    <source>
        <dbReference type="ARBA" id="ARBA00022679"/>
    </source>
</evidence>
<reference evidence="16" key="2">
    <citation type="journal article" date="2021" name="PeerJ">
        <title>Extensive microbial diversity within the chicken gut microbiome revealed by metagenomics and culture.</title>
        <authorList>
            <person name="Gilroy R."/>
            <person name="Ravi A."/>
            <person name="Getino M."/>
            <person name="Pursley I."/>
            <person name="Horton D.L."/>
            <person name="Alikhan N.F."/>
            <person name="Baker D."/>
            <person name="Gharbi K."/>
            <person name="Hall N."/>
            <person name="Watson M."/>
            <person name="Adriaenssens E.M."/>
            <person name="Foster-Nyarko E."/>
            <person name="Jarju S."/>
            <person name="Secka A."/>
            <person name="Antonio M."/>
            <person name="Oren A."/>
            <person name="Chaudhuri R.R."/>
            <person name="La Ragione R."/>
            <person name="Hildebrand F."/>
            <person name="Pallen M.J."/>
        </authorList>
    </citation>
    <scope>NUCLEOTIDE SEQUENCE</scope>
    <source>
        <strain evidence="16">ChiBcec6-7307</strain>
    </source>
</reference>
<proteinExistence type="inferred from homology"/>
<dbReference type="PANTHER" id="PTHR11817">
    <property type="entry name" value="PYRUVATE KINASE"/>
    <property type="match status" value="1"/>
</dbReference>
<gene>
    <name evidence="16" type="ORF">IAC80_06835</name>
</gene>
<keyword evidence="13" id="KW-0670">Pyruvate</keyword>
<sequence length="281" mass="32373">MDLPSSRMRVGDMKEIKYQIGDKVRIEDRISSYDNKCIPLPHLSQFIPSLNKGERITFRDGQVVFEIKNINSGYILCECIQAETTIKKMSSSLFPDSRIVYDSLEDEDIFYLKKMCKLGLIPEWIAVSFVEQDYQMEEVRNICSEVWGNNNIKLMAKIESKNGIKNLDDIMKWVEGIMVARGDLMSSITPYELPDLQNIIVKKCNAEGLVSCVATGIFTQFANSKFCSKAEIADLYLIIKEQADYIMLSQETGNSKYPFECVEMINRAKDYFESRFNSYYD</sequence>
<dbReference type="Gene3D" id="2.40.33.10">
    <property type="entry name" value="PK beta-barrel domain-like"/>
    <property type="match status" value="1"/>
</dbReference>
<evidence type="ECO:0000256" key="13">
    <source>
        <dbReference type="ARBA" id="ARBA00023317"/>
    </source>
</evidence>
<dbReference type="EC" id="2.7.1.40" evidence="4 14"/>
<comment type="similarity">
    <text evidence="3 14">Belongs to the pyruvate kinase family.</text>
</comment>
<dbReference type="InterPro" id="IPR040442">
    <property type="entry name" value="Pyrv_kinase-like_dom_sf"/>
</dbReference>
<evidence type="ECO:0000313" key="17">
    <source>
        <dbReference type="Proteomes" id="UP000886889"/>
    </source>
</evidence>
<evidence type="ECO:0000256" key="2">
    <source>
        <dbReference type="ARBA" id="ARBA00004997"/>
    </source>
</evidence>
<comment type="catalytic activity">
    <reaction evidence="14">
        <text>pyruvate + ATP = phosphoenolpyruvate + ADP + H(+)</text>
        <dbReference type="Rhea" id="RHEA:18157"/>
        <dbReference type="ChEBI" id="CHEBI:15361"/>
        <dbReference type="ChEBI" id="CHEBI:15378"/>
        <dbReference type="ChEBI" id="CHEBI:30616"/>
        <dbReference type="ChEBI" id="CHEBI:58702"/>
        <dbReference type="ChEBI" id="CHEBI:456216"/>
        <dbReference type="EC" id="2.7.1.40"/>
    </reaction>
</comment>
<dbReference type="EMBL" id="DVOS01000057">
    <property type="protein sequence ID" value="HIV23639.1"/>
    <property type="molecule type" value="Genomic_DNA"/>
</dbReference>
<evidence type="ECO:0000256" key="1">
    <source>
        <dbReference type="ARBA" id="ARBA00001958"/>
    </source>
</evidence>
<name>A0A9D1NZE5_9FIRM</name>
<keyword evidence="6 14" id="KW-0808">Transferase</keyword>
<evidence type="ECO:0000256" key="12">
    <source>
        <dbReference type="ARBA" id="ARBA00023152"/>
    </source>
</evidence>
<comment type="cofactor">
    <cofactor evidence="1">
        <name>K(+)</name>
        <dbReference type="ChEBI" id="CHEBI:29103"/>
    </cofactor>
</comment>
<comment type="caution">
    <text evidence="16">The sequence shown here is derived from an EMBL/GenBank/DDBJ whole genome shotgun (WGS) entry which is preliminary data.</text>
</comment>
<evidence type="ECO:0000256" key="11">
    <source>
        <dbReference type="ARBA" id="ARBA00022842"/>
    </source>
</evidence>
<evidence type="ECO:0000256" key="5">
    <source>
        <dbReference type="ARBA" id="ARBA00018587"/>
    </source>
</evidence>
<protein>
    <recommendedName>
        <fullName evidence="5 14">Pyruvate kinase</fullName>
        <ecNumber evidence="4 14">2.7.1.40</ecNumber>
    </recommendedName>
</protein>
<evidence type="ECO:0000256" key="9">
    <source>
        <dbReference type="ARBA" id="ARBA00022777"/>
    </source>
</evidence>
<dbReference type="Proteomes" id="UP000886889">
    <property type="component" value="Unassembled WGS sequence"/>
</dbReference>
<keyword evidence="10" id="KW-0067">ATP-binding</keyword>
<dbReference type="GO" id="GO:0004743">
    <property type="term" value="F:pyruvate kinase activity"/>
    <property type="evidence" value="ECO:0007669"/>
    <property type="project" value="UniProtKB-EC"/>
</dbReference>
<feature type="domain" description="Pyruvate kinase barrel" evidence="15">
    <location>
        <begin position="7"/>
        <end position="262"/>
    </location>
</feature>
<keyword evidence="7" id="KW-0479">Metal-binding</keyword>
<evidence type="ECO:0000259" key="15">
    <source>
        <dbReference type="Pfam" id="PF00224"/>
    </source>
</evidence>
<keyword evidence="12 14" id="KW-0324">Glycolysis</keyword>
<dbReference type="InterPro" id="IPR015813">
    <property type="entry name" value="Pyrv/PenolPyrv_kinase-like_dom"/>
</dbReference>
<dbReference type="AlphaFoldDB" id="A0A9D1NZE5"/>
<dbReference type="InterPro" id="IPR015793">
    <property type="entry name" value="Pyrv_Knase_brl"/>
</dbReference>
<keyword evidence="9 14" id="KW-0418">Kinase</keyword>
<evidence type="ECO:0000256" key="7">
    <source>
        <dbReference type="ARBA" id="ARBA00022723"/>
    </source>
</evidence>
<dbReference type="InterPro" id="IPR001697">
    <property type="entry name" value="Pyr_Knase"/>
</dbReference>
<organism evidence="16 17">
    <name type="scientific">Candidatus Merdiplasma excrementigallinarum</name>
    <dbReference type="NCBI Taxonomy" id="2840864"/>
    <lineage>
        <taxon>Bacteria</taxon>
        <taxon>Bacillati</taxon>
        <taxon>Bacillota</taxon>
        <taxon>Clostridia</taxon>
        <taxon>Lachnospirales</taxon>
        <taxon>Lachnospiraceae</taxon>
        <taxon>Lachnospiraceae incertae sedis</taxon>
        <taxon>Candidatus Merdiplasma</taxon>
    </lineage>
</organism>
<comment type="pathway">
    <text evidence="2 14">Carbohydrate degradation; glycolysis; pyruvate from D-glyceraldehyde 3-phosphate: step 5/5.</text>
</comment>
<evidence type="ECO:0000256" key="10">
    <source>
        <dbReference type="ARBA" id="ARBA00022840"/>
    </source>
</evidence>
<evidence type="ECO:0000256" key="14">
    <source>
        <dbReference type="RuleBase" id="RU000504"/>
    </source>
</evidence>
<dbReference type="GO" id="GO:0000287">
    <property type="term" value="F:magnesium ion binding"/>
    <property type="evidence" value="ECO:0007669"/>
    <property type="project" value="InterPro"/>
</dbReference>
<dbReference type="GO" id="GO:0016301">
    <property type="term" value="F:kinase activity"/>
    <property type="evidence" value="ECO:0007669"/>
    <property type="project" value="UniProtKB-KW"/>
</dbReference>
<dbReference type="PRINTS" id="PR01050">
    <property type="entry name" value="PYRUVTKNASE"/>
</dbReference>
<dbReference type="GO" id="GO:0005524">
    <property type="term" value="F:ATP binding"/>
    <property type="evidence" value="ECO:0007669"/>
    <property type="project" value="UniProtKB-KW"/>
</dbReference>
<evidence type="ECO:0000256" key="3">
    <source>
        <dbReference type="ARBA" id="ARBA00008663"/>
    </source>
</evidence>